<organism evidence="4 5">
    <name type="scientific">Maritalea porphyrae</name>
    <dbReference type="NCBI Taxonomy" id="880732"/>
    <lineage>
        <taxon>Bacteria</taxon>
        <taxon>Pseudomonadati</taxon>
        <taxon>Pseudomonadota</taxon>
        <taxon>Alphaproteobacteria</taxon>
        <taxon>Hyphomicrobiales</taxon>
        <taxon>Devosiaceae</taxon>
        <taxon>Maritalea</taxon>
    </lineage>
</organism>
<evidence type="ECO:0000313" key="5">
    <source>
        <dbReference type="Proteomes" id="UP001161405"/>
    </source>
</evidence>
<proteinExistence type="predicted"/>
<protein>
    <submittedName>
        <fullName evidence="4">Membrane protein</fullName>
    </submittedName>
</protein>
<dbReference type="PANTHER" id="PTHR43446:SF1">
    <property type="entry name" value="BAND 7 DOMAIN-CONTAINING PROTEIN"/>
    <property type="match status" value="1"/>
</dbReference>
<dbReference type="RefSeq" id="WP_284362775.1">
    <property type="nucleotide sequence ID" value="NZ_BSNI01000002.1"/>
</dbReference>
<accession>A0ABQ5UNV3</accession>
<dbReference type="SUPFAM" id="SSF117892">
    <property type="entry name" value="Band 7/SPFH domain"/>
    <property type="match status" value="1"/>
</dbReference>
<feature type="domain" description="Band 7" evidence="3">
    <location>
        <begin position="58"/>
        <end position="226"/>
    </location>
</feature>
<gene>
    <name evidence="4" type="ORF">GCM10007879_12140</name>
</gene>
<dbReference type="EMBL" id="BSNI01000002">
    <property type="protein sequence ID" value="GLQ16965.1"/>
    <property type="molecule type" value="Genomic_DNA"/>
</dbReference>
<keyword evidence="5" id="KW-1185">Reference proteome</keyword>
<dbReference type="InterPro" id="IPR036013">
    <property type="entry name" value="Band_7/SPFH_dom_sf"/>
</dbReference>
<dbReference type="Proteomes" id="UP001161405">
    <property type="component" value="Unassembled WGS sequence"/>
</dbReference>
<dbReference type="PANTHER" id="PTHR43446">
    <property type="entry name" value="MEMBRANE PROTEIN-RELATED"/>
    <property type="match status" value="1"/>
</dbReference>
<sequence length="293" mass="32100">MNEKQAWSISGYPIIIVVLAWIALWLFMLINGIMYDGGARAIVPYLIGGPITTAALAAGFVMVQPKQSKVLVLFGAYNGTLSETGLRWVNPFNYPRIPVSLRLRNFESGKNKVNDANGNPIEIAAIVVWRVTDTAEATFEVDNYKDFVAVQSEAAVRTLASRYAYDLKDSKESTAVSLRANPTEVADMLQHEIQERLTKAGVEVVEARISHLAYAQEIAAAMLQRQQASAIVDARETIVEGAVGMVEMALNQLSEREVVELDAERKATMVSNLLVVLCGQHDAQPVVNTGSLY</sequence>
<evidence type="ECO:0000313" key="4">
    <source>
        <dbReference type="EMBL" id="GLQ16965.1"/>
    </source>
</evidence>
<evidence type="ECO:0000256" key="1">
    <source>
        <dbReference type="ARBA" id="ARBA00004167"/>
    </source>
</evidence>
<evidence type="ECO:0000256" key="2">
    <source>
        <dbReference type="SAM" id="Phobius"/>
    </source>
</evidence>
<evidence type="ECO:0000259" key="3">
    <source>
        <dbReference type="SMART" id="SM00244"/>
    </source>
</evidence>
<comment type="subcellular location">
    <subcellularLocation>
        <location evidence="1">Membrane</location>
        <topology evidence="1">Single-pass membrane protein</topology>
    </subcellularLocation>
</comment>
<dbReference type="CDD" id="cd03402">
    <property type="entry name" value="SPFH_like_u2"/>
    <property type="match status" value="1"/>
</dbReference>
<feature type="transmembrane region" description="Helical" evidence="2">
    <location>
        <begin position="12"/>
        <end position="30"/>
    </location>
</feature>
<dbReference type="InterPro" id="IPR001107">
    <property type="entry name" value="Band_7"/>
</dbReference>
<comment type="caution">
    <text evidence="4">The sequence shown here is derived from an EMBL/GenBank/DDBJ whole genome shotgun (WGS) entry which is preliminary data.</text>
</comment>
<dbReference type="Pfam" id="PF01145">
    <property type="entry name" value="Band_7"/>
    <property type="match status" value="1"/>
</dbReference>
<keyword evidence="2" id="KW-0812">Transmembrane</keyword>
<name>A0ABQ5UNV3_9HYPH</name>
<dbReference type="Gene3D" id="3.30.479.30">
    <property type="entry name" value="Band 7 domain"/>
    <property type="match status" value="1"/>
</dbReference>
<keyword evidence="2" id="KW-1133">Transmembrane helix</keyword>
<dbReference type="SMART" id="SM00244">
    <property type="entry name" value="PHB"/>
    <property type="match status" value="1"/>
</dbReference>
<keyword evidence="2" id="KW-0472">Membrane</keyword>
<reference evidence="4" key="1">
    <citation type="journal article" date="2014" name="Int. J. Syst. Evol. Microbiol.">
        <title>Complete genome of a new Firmicutes species belonging to the dominant human colonic microbiota ('Ruminococcus bicirculans') reveals two chromosomes and a selective capacity to utilize plant glucans.</title>
        <authorList>
            <consortium name="NISC Comparative Sequencing Program"/>
            <person name="Wegmann U."/>
            <person name="Louis P."/>
            <person name="Goesmann A."/>
            <person name="Henrissat B."/>
            <person name="Duncan S.H."/>
            <person name="Flint H.J."/>
        </authorList>
    </citation>
    <scope>NUCLEOTIDE SEQUENCE</scope>
    <source>
        <strain evidence="4">NBRC 107169</strain>
    </source>
</reference>
<reference evidence="4" key="2">
    <citation type="submission" date="2023-01" db="EMBL/GenBank/DDBJ databases">
        <title>Draft genome sequence of Maritalea porphyrae strain NBRC 107169.</title>
        <authorList>
            <person name="Sun Q."/>
            <person name="Mori K."/>
        </authorList>
    </citation>
    <scope>NUCLEOTIDE SEQUENCE</scope>
    <source>
        <strain evidence="4">NBRC 107169</strain>
    </source>
</reference>
<feature type="transmembrane region" description="Helical" evidence="2">
    <location>
        <begin position="42"/>
        <end position="63"/>
    </location>
</feature>